<organism evidence="1 2">
    <name type="scientific">Bianquea renquensis</name>
    <dbReference type="NCBI Taxonomy" id="2763661"/>
    <lineage>
        <taxon>Bacteria</taxon>
        <taxon>Bacillati</taxon>
        <taxon>Bacillota</taxon>
        <taxon>Clostridia</taxon>
        <taxon>Eubacteriales</taxon>
        <taxon>Bianqueaceae</taxon>
        <taxon>Bianquea</taxon>
    </lineage>
</organism>
<sequence>MDTSQKNWPLIAFFCGFLAIILILFLCLPPKSVSSVEKRTLEPFPPVSLSAIANGNFEAGMDRYLSDHIPGRTWWVGAYSYFCLATGRNGWNGIYAGKDGYLLREPTPPDYEALTRNLSYIQRFLSASEIPAAVMIVPSTGAVLPDKLPQNHDVYYDAELLSLAETQLESSATWIDLSASFGPLAELEPLYYRTDHHWTSLGAYRAYEALLSQWSISPTPSRQFQVTAHPDFYGTSYSKSALWGVKPDTMEIWDLSLPVQVLIYEDPAGEASASSSMFYLDNLDGDDPYSVFLNGNHALTRIVNPSASGGTLLILKDSFANCLAPFLAAHFREIDLIDLRYYRPSGGLSLLEDTSADQILFVYSLDDLVEDPNFIWLAP</sequence>
<protein>
    <recommendedName>
        <fullName evidence="3">AlgX/AlgJ SGNH hydrolase-like domain-containing protein</fullName>
    </recommendedName>
</protein>
<dbReference type="EMBL" id="JACRSQ010000003">
    <property type="protein sequence ID" value="MBC8542491.1"/>
    <property type="molecule type" value="Genomic_DNA"/>
</dbReference>
<comment type="caution">
    <text evidence="1">The sequence shown here is derived from an EMBL/GenBank/DDBJ whole genome shotgun (WGS) entry which is preliminary data.</text>
</comment>
<reference evidence="1" key="1">
    <citation type="submission" date="2020-08" db="EMBL/GenBank/DDBJ databases">
        <title>Genome public.</title>
        <authorList>
            <person name="Liu C."/>
            <person name="Sun Q."/>
        </authorList>
    </citation>
    <scope>NUCLEOTIDE SEQUENCE</scope>
    <source>
        <strain evidence="1">NSJ-32</strain>
    </source>
</reference>
<accession>A0A926DQ63</accession>
<name>A0A926DQ63_9FIRM</name>
<dbReference type="AlphaFoldDB" id="A0A926DQ63"/>
<dbReference type="Pfam" id="PF14286">
    <property type="entry name" value="DHHW"/>
    <property type="match status" value="1"/>
</dbReference>
<dbReference type="Proteomes" id="UP000657006">
    <property type="component" value="Unassembled WGS sequence"/>
</dbReference>
<evidence type="ECO:0000313" key="1">
    <source>
        <dbReference type="EMBL" id="MBC8542491.1"/>
    </source>
</evidence>
<keyword evidence="2" id="KW-1185">Reference proteome</keyword>
<proteinExistence type="predicted"/>
<gene>
    <name evidence="1" type="ORF">H8730_02875</name>
</gene>
<dbReference type="InterPro" id="IPR025945">
    <property type="entry name" value="DHHW"/>
</dbReference>
<dbReference type="RefSeq" id="WP_177714381.1">
    <property type="nucleotide sequence ID" value="NZ_JACRSQ010000003.1"/>
</dbReference>
<evidence type="ECO:0000313" key="2">
    <source>
        <dbReference type="Proteomes" id="UP000657006"/>
    </source>
</evidence>
<evidence type="ECO:0008006" key="3">
    <source>
        <dbReference type="Google" id="ProtNLM"/>
    </source>
</evidence>